<evidence type="ECO:0000256" key="3">
    <source>
        <dbReference type="ARBA" id="ARBA00022989"/>
    </source>
</evidence>
<comment type="subcellular location">
    <subcellularLocation>
        <location evidence="5">Cell membrane</location>
        <topology evidence="5">Single-pass membrane protein</topology>
    </subcellularLocation>
</comment>
<dbReference type="HAMAP" id="MF_01361">
    <property type="entry name" value="UPF0391"/>
    <property type="match status" value="1"/>
</dbReference>
<dbReference type="EMBL" id="POTC01000008">
    <property type="protein sequence ID" value="POF63376.1"/>
    <property type="molecule type" value="Genomic_DNA"/>
</dbReference>
<evidence type="ECO:0000256" key="1">
    <source>
        <dbReference type="ARBA" id="ARBA00022475"/>
    </source>
</evidence>
<proteinExistence type="inferred from homology"/>
<comment type="caution">
    <text evidence="6">The sequence shown here is derived from an EMBL/GenBank/DDBJ whole genome shotgun (WGS) entry which is preliminary data.</text>
</comment>
<keyword evidence="3 5" id="KW-1133">Transmembrane helix</keyword>
<dbReference type="OrthoDB" id="8021162at2"/>
<organism evidence="6 7">
    <name type="scientific">Novacetimonas maltaceti</name>
    <dbReference type="NCBI Taxonomy" id="1203393"/>
    <lineage>
        <taxon>Bacteria</taxon>
        <taxon>Pseudomonadati</taxon>
        <taxon>Pseudomonadota</taxon>
        <taxon>Alphaproteobacteria</taxon>
        <taxon>Acetobacterales</taxon>
        <taxon>Acetobacteraceae</taxon>
        <taxon>Novacetimonas</taxon>
    </lineage>
</organism>
<keyword evidence="1 5" id="KW-1003">Cell membrane</keyword>
<dbReference type="InterPro" id="IPR009760">
    <property type="entry name" value="DUF1328"/>
</dbReference>
<accession>A0A2S3W3E0</accession>
<evidence type="ECO:0000256" key="4">
    <source>
        <dbReference type="ARBA" id="ARBA00023136"/>
    </source>
</evidence>
<evidence type="ECO:0000313" key="6">
    <source>
        <dbReference type="EMBL" id="POF63376.1"/>
    </source>
</evidence>
<keyword evidence="7" id="KW-1185">Reference proteome</keyword>
<name>A0A2S3W3E0_9PROT</name>
<keyword evidence="2 5" id="KW-0812">Transmembrane</keyword>
<protein>
    <recommendedName>
        <fullName evidence="5">UPF0391 membrane protein KMAL_09320</fullName>
    </recommendedName>
</protein>
<feature type="transmembrane region" description="Helical" evidence="5">
    <location>
        <begin position="35"/>
        <end position="57"/>
    </location>
</feature>
<dbReference type="AlphaFoldDB" id="A0A2S3W3E0"/>
<evidence type="ECO:0000313" key="7">
    <source>
        <dbReference type="Proteomes" id="UP000237344"/>
    </source>
</evidence>
<keyword evidence="4 5" id="KW-0472">Membrane</keyword>
<dbReference type="GO" id="GO:0005886">
    <property type="term" value="C:plasma membrane"/>
    <property type="evidence" value="ECO:0007669"/>
    <property type="project" value="UniProtKB-SubCell"/>
</dbReference>
<dbReference type="Pfam" id="PF07043">
    <property type="entry name" value="DUF1328"/>
    <property type="match status" value="1"/>
</dbReference>
<dbReference type="RefSeq" id="WP_110094596.1">
    <property type="nucleotide sequence ID" value="NZ_NKUE01000006.1"/>
</dbReference>
<gene>
    <name evidence="6" type="ORF">KMAL_09320</name>
</gene>
<comment type="similarity">
    <text evidence="5">Belongs to the UPF0391 family.</text>
</comment>
<sequence length="58" mass="6107">MLKLALFFLVVSLVAGIFGFSGISAVSAGMAKVLLFIAILGFTIVVVLCVMLALTLFR</sequence>
<reference evidence="6 7" key="1">
    <citation type="submission" date="2018-01" db="EMBL/GenBank/DDBJ databases">
        <title>Draft Genome Sequence of Komagataeibacter maltaceti LMG 1529, a Vinegar Producing Acetic Acid Bacterium Isolated from Malt Vinegar Brewery Acetifiers.</title>
        <authorList>
            <person name="Zhang Q."/>
            <person name="Hollensteiner J."/>
            <person name="Poehlein A."/>
            <person name="Daniel R."/>
        </authorList>
    </citation>
    <scope>NUCLEOTIDE SEQUENCE [LARGE SCALE GENOMIC DNA]</scope>
    <source>
        <strain evidence="6 7">LMG 1529</strain>
    </source>
</reference>
<evidence type="ECO:0000256" key="2">
    <source>
        <dbReference type="ARBA" id="ARBA00022692"/>
    </source>
</evidence>
<dbReference type="PIRSF" id="PIRSF036466">
    <property type="entry name" value="UCP036466"/>
    <property type="match status" value="1"/>
</dbReference>
<evidence type="ECO:0000256" key="5">
    <source>
        <dbReference type="HAMAP-Rule" id="MF_01361"/>
    </source>
</evidence>
<dbReference type="Proteomes" id="UP000237344">
    <property type="component" value="Unassembled WGS sequence"/>
</dbReference>